<evidence type="ECO:0000313" key="3">
    <source>
        <dbReference type="Proteomes" id="UP000191901"/>
    </source>
</evidence>
<gene>
    <name evidence="2" type="ORF">XM38_022760</name>
</gene>
<reference evidence="2 3" key="1">
    <citation type="journal article" date="2016" name="Biochim. Biophys. Acta">
        <title>Characterization of red-shifted phycobilisomes isolated from the chlorophyll f-containing cyanobacterium Halomicronema hongdechloris.</title>
        <authorList>
            <person name="Li Y."/>
            <person name="Lin Y."/>
            <person name="Garvey C.J."/>
            <person name="Birch D."/>
            <person name="Corkery R.W."/>
            <person name="Loughlin P.C."/>
            <person name="Scheer H."/>
            <person name="Willows R.D."/>
            <person name="Chen M."/>
        </authorList>
    </citation>
    <scope>NUCLEOTIDE SEQUENCE [LARGE SCALE GENOMIC DNA]</scope>
    <source>
        <strain evidence="2 3">C2206</strain>
    </source>
</reference>
<sequence length="407" mass="46156">MRILISAYACRPNIGSEPAIGWNLSKQLAENWDIWVITRQNNQPEITKYLEHNQQVKLNVIYCDLPRWFQYFNKNQRLVHLHYYLWQIVAYFLGRRLHKKLNFSLVHHITYVRYWSPSFLALLPIPFIWGPVGGGEATPQCLLKDLNPRELLQELSRFLIHRLSEWDPFLGLTAKRSQIALATTEDTARRLAKLGAKNIKVLSQLGLEDSEIDRLSRIKPSQKCRFISIGRLLHWKGFHLSLQAFAAANLPLTIDYWVIGDGPDYARLTELAEDLNIADRVHFMGKLSREETLSKLQEASVLVHPSLHDSGALVCAEAMAAGRPVICLDLGGPALQVTQDTGIKIPAQSAEKIVQSLSEAMVYLAKHPDICAQMGIASQQRVRNTLSWSIKAKEISTIYDDCAVVQS</sequence>
<dbReference type="EMBL" id="CP021983">
    <property type="protein sequence ID" value="ASC71324.1"/>
    <property type="molecule type" value="Genomic_DNA"/>
</dbReference>
<accession>A0A1Z3HLZ8</accession>
<feature type="domain" description="Glycosyl transferase family 1" evidence="1">
    <location>
        <begin position="216"/>
        <end position="361"/>
    </location>
</feature>
<dbReference type="AlphaFoldDB" id="A0A1Z3HLZ8"/>
<dbReference type="STRING" id="1641165.XM38_21710"/>
<name>A0A1Z3HLZ8_9CYAN</name>
<dbReference type="PANTHER" id="PTHR12526">
    <property type="entry name" value="GLYCOSYLTRANSFERASE"/>
    <property type="match status" value="1"/>
</dbReference>
<evidence type="ECO:0000259" key="1">
    <source>
        <dbReference type="Pfam" id="PF00534"/>
    </source>
</evidence>
<dbReference type="Proteomes" id="UP000191901">
    <property type="component" value="Chromosome"/>
</dbReference>
<protein>
    <submittedName>
        <fullName evidence="2">Glycosyltransferase type 1</fullName>
    </submittedName>
</protein>
<organism evidence="2 3">
    <name type="scientific">Halomicronema hongdechloris C2206</name>
    <dbReference type="NCBI Taxonomy" id="1641165"/>
    <lineage>
        <taxon>Bacteria</taxon>
        <taxon>Bacillati</taxon>
        <taxon>Cyanobacteriota</taxon>
        <taxon>Cyanophyceae</taxon>
        <taxon>Nodosilineales</taxon>
        <taxon>Nodosilineaceae</taxon>
        <taxon>Halomicronema</taxon>
    </lineage>
</organism>
<dbReference type="CDD" id="cd03801">
    <property type="entry name" value="GT4_PimA-like"/>
    <property type="match status" value="1"/>
</dbReference>
<keyword evidence="3" id="KW-1185">Reference proteome</keyword>
<dbReference type="InterPro" id="IPR001296">
    <property type="entry name" value="Glyco_trans_1"/>
</dbReference>
<dbReference type="KEGG" id="hhg:XM38_022760"/>
<dbReference type="Pfam" id="PF00534">
    <property type="entry name" value="Glycos_transf_1"/>
    <property type="match status" value="1"/>
</dbReference>
<evidence type="ECO:0000313" key="2">
    <source>
        <dbReference type="EMBL" id="ASC71324.1"/>
    </source>
</evidence>
<dbReference type="RefSeq" id="WP_080812630.1">
    <property type="nucleotide sequence ID" value="NZ_CP021983.2"/>
</dbReference>
<dbReference type="GO" id="GO:0016757">
    <property type="term" value="F:glycosyltransferase activity"/>
    <property type="evidence" value="ECO:0007669"/>
    <property type="project" value="InterPro"/>
</dbReference>
<dbReference type="Gene3D" id="3.40.50.2000">
    <property type="entry name" value="Glycogen Phosphorylase B"/>
    <property type="match status" value="2"/>
</dbReference>
<dbReference type="OrthoDB" id="9775208at2"/>
<dbReference type="SUPFAM" id="SSF53756">
    <property type="entry name" value="UDP-Glycosyltransferase/glycogen phosphorylase"/>
    <property type="match status" value="1"/>
</dbReference>
<proteinExistence type="predicted"/>